<sequence>MRNHRKGHGIDAITVRGFPGDDDRALVNVGGRVFSASMGRSGRALLKREGDGATPIARMSLLYGFYRADRLPRPRTRLVMKPITASLGWCDDSGNASYNRPVTLPFSGGCEQMMREDGLYDICLVMDYNVRERRRNMGSAIFFHLKADPERPTEGCVAVGLRDMVWMLERVHRGTAVIVMP</sequence>
<evidence type="ECO:0000259" key="8">
    <source>
        <dbReference type="PROSITE" id="PS52029"/>
    </source>
</evidence>
<comment type="pathway">
    <text evidence="1 7">Cell wall biogenesis; peptidoglycan biosynthesis.</text>
</comment>
<evidence type="ECO:0000256" key="6">
    <source>
        <dbReference type="ARBA" id="ARBA00023316"/>
    </source>
</evidence>
<name>A0AAE2ZKI5_9HYPH</name>
<evidence type="ECO:0000256" key="1">
    <source>
        <dbReference type="ARBA" id="ARBA00004752"/>
    </source>
</evidence>
<dbReference type="GO" id="GO:0004180">
    <property type="term" value="F:carboxypeptidase activity"/>
    <property type="evidence" value="ECO:0007669"/>
    <property type="project" value="UniProtKB-ARBA"/>
</dbReference>
<evidence type="ECO:0000256" key="5">
    <source>
        <dbReference type="ARBA" id="ARBA00022984"/>
    </source>
</evidence>
<organism evidence="9 10">
    <name type="scientific">Flavimaribacter sediminis</name>
    <dbReference type="NCBI Taxonomy" id="2865987"/>
    <lineage>
        <taxon>Bacteria</taxon>
        <taxon>Pseudomonadati</taxon>
        <taxon>Pseudomonadota</taxon>
        <taxon>Alphaproteobacteria</taxon>
        <taxon>Hyphomicrobiales</taxon>
        <taxon>Rhizobiaceae</taxon>
        <taxon>Flavimaribacter</taxon>
    </lineage>
</organism>
<dbReference type="GO" id="GO:0016740">
    <property type="term" value="F:transferase activity"/>
    <property type="evidence" value="ECO:0007669"/>
    <property type="project" value="UniProtKB-KW"/>
</dbReference>
<keyword evidence="5 7" id="KW-0573">Peptidoglycan synthesis</keyword>
<keyword evidence="4 7" id="KW-0133">Cell shape</keyword>
<evidence type="ECO:0000256" key="3">
    <source>
        <dbReference type="ARBA" id="ARBA00022679"/>
    </source>
</evidence>
<dbReference type="PANTHER" id="PTHR38589:SF1">
    <property type="entry name" value="BLR0621 PROTEIN"/>
    <property type="match status" value="1"/>
</dbReference>
<comment type="caution">
    <text evidence="9">The sequence shown here is derived from an EMBL/GenBank/DDBJ whole genome shotgun (WGS) entry which is preliminary data.</text>
</comment>
<dbReference type="PANTHER" id="PTHR38589">
    <property type="entry name" value="BLR0621 PROTEIN"/>
    <property type="match status" value="1"/>
</dbReference>
<evidence type="ECO:0000256" key="7">
    <source>
        <dbReference type="PROSITE-ProRule" id="PRU01373"/>
    </source>
</evidence>
<gene>
    <name evidence="9" type="ORF">K1W69_14960</name>
</gene>
<dbReference type="SUPFAM" id="SSF141523">
    <property type="entry name" value="L,D-transpeptidase catalytic domain-like"/>
    <property type="match status" value="1"/>
</dbReference>
<comment type="similarity">
    <text evidence="2">Belongs to the YkuD family.</text>
</comment>
<dbReference type="InterPro" id="IPR038063">
    <property type="entry name" value="Transpep_catalytic_dom"/>
</dbReference>
<keyword evidence="6 7" id="KW-0961">Cell wall biogenesis/degradation</keyword>
<keyword evidence="3" id="KW-0808">Transferase</keyword>
<evidence type="ECO:0000313" key="10">
    <source>
        <dbReference type="Proteomes" id="UP001196509"/>
    </source>
</evidence>
<dbReference type="GO" id="GO:0009252">
    <property type="term" value="P:peptidoglycan biosynthetic process"/>
    <property type="evidence" value="ECO:0007669"/>
    <property type="project" value="UniProtKB-KW"/>
</dbReference>
<dbReference type="AlphaFoldDB" id="A0AAE2ZKI5"/>
<dbReference type="EMBL" id="JAICBX010000002">
    <property type="protein sequence ID" value="MBW8638494.1"/>
    <property type="molecule type" value="Genomic_DNA"/>
</dbReference>
<proteinExistence type="inferred from homology"/>
<dbReference type="Pfam" id="PF03734">
    <property type="entry name" value="YkuD"/>
    <property type="match status" value="1"/>
</dbReference>
<evidence type="ECO:0000256" key="4">
    <source>
        <dbReference type="ARBA" id="ARBA00022960"/>
    </source>
</evidence>
<feature type="active site" description="Nucleophile" evidence="7">
    <location>
        <position position="156"/>
    </location>
</feature>
<feature type="domain" description="L,D-TPase catalytic" evidence="8">
    <location>
        <begin position="13"/>
        <end position="180"/>
    </location>
</feature>
<dbReference type="Proteomes" id="UP001196509">
    <property type="component" value="Unassembled WGS sequence"/>
</dbReference>
<accession>A0AAE2ZKI5</accession>
<keyword evidence="10" id="KW-1185">Reference proteome</keyword>
<dbReference type="InterPro" id="IPR005490">
    <property type="entry name" value="LD_TPept_cat_dom"/>
</dbReference>
<evidence type="ECO:0000313" key="9">
    <source>
        <dbReference type="EMBL" id="MBW8638494.1"/>
    </source>
</evidence>
<evidence type="ECO:0000256" key="2">
    <source>
        <dbReference type="ARBA" id="ARBA00005992"/>
    </source>
</evidence>
<dbReference type="CDD" id="cd16913">
    <property type="entry name" value="YkuD_like"/>
    <property type="match status" value="1"/>
</dbReference>
<reference evidence="9" key="1">
    <citation type="submission" date="2021-08" db="EMBL/GenBank/DDBJ databases">
        <title>Hoeflea bacterium WL0058 sp. nov., isolated from the sediment.</title>
        <authorList>
            <person name="Wang L."/>
            <person name="Zhang D."/>
        </authorList>
    </citation>
    <scope>NUCLEOTIDE SEQUENCE</scope>
    <source>
        <strain evidence="9">WL0058</strain>
    </source>
</reference>
<feature type="active site" description="Proton donor/acceptor" evidence="7">
    <location>
        <position position="144"/>
    </location>
</feature>
<dbReference type="GO" id="GO:0071555">
    <property type="term" value="P:cell wall organization"/>
    <property type="evidence" value="ECO:0007669"/>
    <property type="project" value="UniProtKB-UniRule"/>
</dbReference>
<dbReference type="PROSITE" id="PS52029">
    <property type="entry name" value="LD_TPASE"/>
    <property type="match status" value="1"/>
</dbReference>
<dbReference type="GO" id="GO:0008360">
    <property type="term" value="P:regulation of cell shape"/>
    <property type="evidence" value="ECO:0007669"/>
    <property type="project" value="UniProtKB-UniRule"/>
</dbReference>
<protein>
    <submittedName>
        <fullName evidence="9">L,D-transpeptidase family protein</fullName>
    </submittedName>
</protein>